<feature type="active site" evidence="7 8">
    <location>
        <position position="152"/>
    </location>
</feature>
<organism evidence="10">
    <name type="scientific">Caldiarchaeum subterraneum</name>
    <dbReference type="NCBI Taxonomy" id="311458"/>
    <lineage>
        <taxon>Archaea</taxon>
        <taxon>Nitrososphaerota</taxon>
        <taxon>Candidatus Caldarchaeales</taxon>
        <taxon>Candidatus Caldarchaeaceae</taxon>
        <taxon>Candidatus Caldarchaeum</taxon>
    </lineage>
</organism>
<evidence type="ECO:0000313" key="10">
    <source>
        <dbReference type="EMBL" id="HHR41179.1"/>
    </source>
</evidence>
<evidence type="ECO:0000256" key="5">
    <source>
        <dbReference type="ARBA" id="ARBA00023002"/>
    </source>
</evidence>
<evidence type="ECO:0000256" key="7">
    <source>
        <dbReference type="HAMAP-Rule" id="MF_02083"/>
    </source>
</evidence>
<dbReference type="EC" id="1.2.1.103" evidence="7"/>
<comment type="pathway">
    <text evidence="7">Amino-acid biosynthesis; L-arginine biosynthesis.</text>
</comment>
<dbReference type="InterPro" id="IPR037535">
    <property type="entry name" value="LysY"/>
</dbReference>
<comment type="pathway">
    <text evidence="7">Amino-acid biosynthesis; L-lysine biosynthesis via AAA pathway; L-lysine from L-alpha-aminoadipate (Thermus route): step 3/5.</text>
</comment>
<proteinExistence type="inferred from homology"/>
<dbReference type="HAMAP" id="MF_02083">
    <property type="entry name" value="LysY"/>
    <property type="match status" value="1"/>
</dbReference>
<reference evidence="10" key="1">
    <citation type="journal article" date="2020" name="mSystems">
        <title>Genome- and Community-Level Interaction Insights into Carbon Utilization and Element Cycling Functions of Hydrothermarchaeota in Hydrothermal Sediment.</title>
        <authorList>
            <person name="Zhou Z."/>
            <person name="Liu Y."/>
            <person name="Xu W."/>
            <person name="Pan J."/>
            <person name="Luo Z.H."/>
            <person name="Li M."/>
        </authorList>
    </citation>
    <scope>NUCLEOTIDE SEQUENCE [LARGE SCALE GENOMIC DNA]</scope>
    <source>
        <strain evidence="10">SpSt-1084</strain>
    </source>
</reference>
<dbReference type="SUPFAM" id="SSF51735">
    <property type="entry name" value="NAD(P)-binding Rossmann-fold domains"/>
    <property type="match status" value="1"/>
</dbReference>
<keyword evidence="4 7" id="KW-0521">NADP</keyword>
<dbReference type="NCBIfam" id="TIGR01850">
    <property type="entry name" value="argC"/>
    <property type="match status" value="1"/>
</dbReference>
<dbReference type="Gene3D" id="3.30.360.10">
    <property type="entry name" value="Dihydrodipicolinate Reductase, domain 2"/>
    <property type="match status" value="1"/>
</dbReference>
<dbReference type="InterPro" id="IPR023013">
    <property type="entry name" value="AGPR_AS"/>
</dbReference>
<keyword evidence="6 7" id="KW-0457">Lysine biosynthesis</keyword>
<dbReference type="UniPathway" id="UPA00068"/>
<dbReference type="SUPFAM" id="SSF55347">
    <property type="entry name" value="Glyceraldehyde-3-phosphate dehydrogenase-like, C-terminal domain"/>
    <property type="match status" value="1"/>
</dbReference>
<dbReference type="InterPro" id="IPR000534">
    <property type="entry name" value="Semialdehyde_DH_NAD-bd"/>
</dbReference>
<comment type="catalytic activity">
    <reaction evidence="7">
        <text>[amino-group carrier protein]-C-terminal-N-(1-carboxy-5-oxopentan-1-yl)-L-glutamine + phosphate + NADP(+) = [amino-group carrier protein]-C-terminal-N-(1-carboxy-5-phosphooxy-5-oxopentan-1-yl)-L-glutamine + NADPH + H(+)</text>
        <dbReference type="Rhea" id="RHEA:41948"/>
        <dbReference type="Rhea" id="RHEA-COMP:9712"/>
        <dbReference type="Rhea" id="RHEA-COMP:9714"/>
        <dbReference type="ChEBI" id="CHEBI:15378"/>
        <dbReference type="ChEBI" id="CHEBI:43474"/>
        <dbReference type="ChEBI" id="CHEBI:57783"/>
        <dbReference type="ChEBI" id="CHEBI:58349"/>
        <dbReference type="ChEBI" id="CHEBI:78499"/>
        <dbReference type="ChEBI" id="CHEBI:78501"/>
        <dbReference type="EC" id="1.2.1.103"/>
    </reaction>
</comment>
<dbReference type="HAMAP" id="MF_00150">
    <property type="entry name" value="ArgC_type1"/>
    <property type="match status" value="1"/>
</dbReference>
<comment type="caution">
    <text evidence="7">Lacks conserved residue(s) required for the propagation of feature annotation.</text>
</comment>
<evidence type="ECO:0000256" key="6">
    <source>
        <dbReference type="ARBA" id="ARBA00023154"/>
    </source>
</evidence>
<evidence type="ECO:0000256" key="2">
    <source>
        <dbReference type="ARBA" id="ARBA00022571"/>
    </source>
</evidence>
<keyword evidence="3 7" id="KW-0028">Amino-acid biosynthesis</keyword>
<gene>
    <name evidence="7" type="primary">lysY</name>
    <name evidence="10" type="ORF">ENM42_05050</name>
</gene>
<dbReference type="GO" id="GO:0003942">
    <property type="term" value="F:N-acetyl-gamma-glutamyl-phosphate reductase activity"/>
    <property type="evidence" value="ECO:0007669"/>
    <property type="project" value="InterPro"/>
</dbReference>
<dbReference type="EMBL" id="DRXS01000271">
    <property type="protein sequence ID" value="HHR41179.1"/>
    <property type="molecule type" value="Genomic_DNA"/>
</dbReference>
<dbReference type="CDD" id="cd17895">
    <property type="entry name" value="AGPR_1_N"/>
    <property type="match status" value="1"/>
</dbReference>
<keyword evidence="1 7" id="KW-0963">Cytoplasm</keyword>
<dbReference type="Gene3D" id="3.40.50.720">
    <property type="entry name" value="NAD(P)-binding Rossmann-like Domain"/>
    <property type="match status" value="1"/>
</dbReference>
<feature type="domain" description="Semialdehyde dehydrogenase NAD-binding" evidence="9">
    <location>
        <begin position="4"/>
        <end position="144"/>
    </location>
</feature>
<dbReference type="GO" id="GO:0042450">
    <property type="term" value="P:L-arginine biosynthetic process via ornithine"/>
    <property type="evidence" value="ECO:0007669"/>
    <property type="project" value="UniProtKB-UniRule"/>
</dbReference>
<evidence type="ECO:0000256" key="3">
    <source>
        <dbReference type="ARBA" id="ARBA00022605"/>
    </source>
</evidence>
<dbReference type="SMART" id="SM00859">
    <property type="entry name" value="Semialdhyde_dh"/>
    <property type="match status" value="1"/>
</dbReference>
<keyword evidence="5 7" id="KW-0560">Oxidoreductase</keyword>
<dbReference type="CDD" id="cd23939">
    <property type="entry name" value="AGPR_1_C_LysY"/>
    <property type="match status" value="1"/>
</dbReference>
<dbReference type="InterPro" id="IPR036291">
    <property type="entry name" value="NAD(P)-bd_dom_sf"/>
</dbReference>
<accession>A0A7C5Y851</accession>
<dbReference type="EC" id="1.2.1.106" evidence="7"/>
<dbReference type="GO" id="GO:0051287">
    <property type="term" value="F:NAD binding"/>
    <property type="evidence" value="ECO:0007669"/>
    <property type="project" value="InterPro"/>
</dbReference>
<feature type="binding site" evidence="7">
    <location>
        <position position="319"/>
    </location>
    <ligand>
        <name>NADP(+)</name>
        <dbReference type="ChEBI" id="CHEBI:58349"/>
    </ligand>
</feature>
<dbReference type="InterPro" id="IPR000706">
    <property type="entry name" value="AGPR_type-1"/>
</dbReference>
<dbReference type="PANTHER" id="PTHR32338:SF11">
    <property type="entry name" value="[LYSW]-L-2-AMINOADIPATE_[LYSW]-L-GLUTAMATE PHOSPHATE REDUCTASE-RELATED"/>
    <property type="match status" value="1"/>
</dbReference>
<evidence type="ECO:0000259" key="9">
    <source>
        <dbReference type="SMART" id="SM00859"/>
    </source>
</evidence>
<comment type="similarity">
    <text evidence="7">Belongs to the NAGSA dehydrogenase family. Type 1 subfamily. LysY sub-subfamily.</text>
</comment>
<dbReference type="UniPathway" id="UPA00033">
    <property type="reaction ID" value="UER00037"/>
</dbReference>
<name>A0A7C5Y851_CALS0</name>
<sequence length="352" mass="38623">MTVKVGVIGGSGYTGGELLRILAVHPRVEVTYVTSREYAGKPFTAIHPQLRGFYKGLKFSEVSIESIVEKCETVFVNTPHGISSTLTPRLLENGLKVIDLSADFRLKNLDDYKTWYETTHPRPDLVEKAVYGLPELYREKIRNANLIACPGCNSTAALLSLIPAVETKLIDLDHIAVDVKVGSSEAGIKPSLGTHHPERANVMRPYEAEGHRHVAEVEQELSIIAGRRLRIALVPHAVGAVRGAMATSHVWLAYTTIDDGTIWKAYANRYGKEPFVRIVHGAPFKYPDPKYVIGSNFADIGFAVENRIGRAALFAAIDNLMKGAAGQAVQCFNIMHGFDEKTGLNNPPLRPA</sequence>
<dbReference type="Pfam" id="PF22698">
    <property type="entry name" value="Semialdhyde_dhC_1"/>
    <property type="match status" value="1"/>
</dbReference>
<feature type="binding site" evidence="7">
    <location>
        <begin position="11"/>
        <end position="14"/>
    </location>
    <ligand>
        <name>NADP(+)</name>
        <dbReference type="ChEBI" id="CHEBI:58349"/>
    </ligand>
</feature>
<protein>
    <recommendedName>
        <fullName evidence="7">Putative [LysW]-L-2-aminoadipate/[LysW]-L-glutamate phosphate reductase</fullName>
        <ecNumber evidence="7">1.2.1.103</ecNumber>
        <ecNumber evidence="7">1.2.1.106</ecNumber>
    </recommendedName>
</protein>
<dbReference type="GO" id="GO:0070401">
    <property type="term" value="F:NADP+ binding"/>
    <property type="evidence" value="ECO:0007669"/>
    <property type="project" value="InterPro"/>
</dbReference>
<dbReference type="InterPro" id="IPR050085">
    <property type="entry name" value="AGPR"/>
</dbReference>
<comment type="catalytic activity">
    <reaction evidence="7">
        <text>[amino-group carrier protein]-C-terminal-gamma-(L-glutamyl-5-semialdehyde)-L-glutamate + phosphate + NADP(+) = [amino-group carrier protein]-C-terminal-gamma-(5-phospho-L-glutamyl)-L-glutamate + NADPH + H(+)</text>
        <dbReference type="Rhea" id="RHEA:52668"/>
        <dbReference type="Rhea" id="RHEA-COMP:13313"/>
        <dbReference type="Rhea" id="RHEA-COMP:13327"/>
        <dbReference type="ChEBI" id="CHEBI:15378"/>
        <dbReference type="ChEBI" id="CHEBI:43474"/>
        <dbReference type="ChEBI" id="CHEBI:57783"/>
        <dbReference type="ChEBI" id="CHEBI:58349"/>
        <dbReference type="ChEBI" id="CHEBI:136717"/>
        <dbReference type="ChEBI" id="CHEBI:136761"/>
        <dbReference type="EC" id="1.2.1.106"/>
    </reaction>
</comment>
<dbReference type="PROSITE" id="PS01224">
    <property type="entry name" value="ARGC"/>
    <property type="match status" value="1"/>
</dbReference>
<dbReference type="Pfam" id="PF01118">
    <property type="entry name" value="Semialdhyde_dh"/>
    <property type="match status" value="1"/>
</dbReference>
<comment type="subcellular location">
    <subcellularLocation>
        <location evidence="7">Cytoplasm</location>
    </subcellularLocation>
</comment>
<comment type="caution">
    <text evidence="10">The sequence shown here is derived from an EMBL/GenBank/DDBJ whole genome shotgun (WGS) entry which is preliminary data.</text>
</comment>
<dbReference type="GO" id="GO:0019878">
    <property type="term" value="P:lysine biosynthetic process via aminoadipic acid"/>
    <property type="evidence" value="ECO:0007669"/>
    <property type="project" value="UniProtKB-UniRule"/>
</dbReference>
<evidence type="ECO:0000256" key="1">
    <source>
        <dbReference type="ARBA" id="ARBA00022490"/>
    </source>
</evidence>
<comment type="function">
    <text evidence="7">Involved in both the arginine and lysine biosynthetic pathways.</text>
</comment>
<dbReference type="PANTHER" id="PTHR32338">
    <property type="entry name" value="N-ACETYL-GAMMA-GLUTAMYL-PHOSPHATE REDUCTASE, CHLOROPLASTIC-RELATED-RELATED"/>
    <property type="match status" value="1"/>
</dbReference>
<keyword evidence="2 7" id="KW-0055">Arginine biosynthesis</keyword>
<dbReference type="AlphaFoldDB" id="A0A7C5Y851"/>
<dbReference type="InterPro" id="IPR058924">
    <property type="entry name" value="AGPR_dimerisation_dom"/>
</dbReference>
<evidence type="ECO:0000256" key="4">
    <source>
        <dbReference type="ARBA" id="ARBA00022857"/>
    </source>
</evidence>
<dbReference type="GO" id="GO:0005737">
    <property type="term" value="C:cytoplasm"/>
    <property type="evidence" value="ECO:0007669"/>
    <property type="project" value="UniProtKB-SubCell"/>
</dbReference>
<evidence type="ECO:0000256" key="8">
    <source>
        <dbReference type="PROSITE-ProRule" id="PRU10010"/>
    </source>
</evidence>